<gene>
    <name evidence="1" type="ORF">PIB30_015537</name>
</gene>
<protein>
    <submittedName>
        <fullName evidence="1">Uncharacterized protein</fullName>
    </submittedName>
</protein>
<sequence>MASVSQGGFGLVGIIKYSGLMVIVFGGGGVVDRDDFVVMMVGLVEMDVVVTGDQAEVKPYPAGGARVMGSSGASEGLESNGAATAVENNGAVVGEVSSIGIAGESVMNNSDTAYLAGVACYGI</sequence>
<name>A0ABU6Z7I3_9FABA</name>
<organism evidence="1 2">
    <name type="scientific">Stylosanthes scabra</name>
    <dbReference type="NCBI Taxonomy" id="79078"/>
    <lineage>
        <taxon>Eukaryota</taxon>
        <taxon>Viridiplantae</taxon>
        <taxon>Streptophyta</taxon>
        <taxon>Embryophyta</taxon>
        <taxon>Tracheophyta</taxon>
        <taxon>Spermatophyta</taxon>
        <taxon>Magnoliopsida</taxon>
        <taxon>eudicotyledons</taxon>
        <taxon>Gunneridae</taxon>
        <taxon>Pentapetalae</taxon>
        <taxon>rosids</taxon>
        <taxon>fabids</taxon>
        <taxon>Fabales</taxon>
        <taxon>Fabaceae</taxon>
        <taxon>Papilionoideae</taxon>
        <taxon>50 kb inversion clade</taxon>
        <taxon>dalbergioids sensu lato</taxon>
        <taxon>Dalbergieae</taxon>
        <taxon>Pterocarpus clade</taxon>
        <taxon>Stylosanthes</taxon>
    </lineage>
</organism>
<dbReference type="Proteomes" id="UP001341840">
    <property type="component" value="Unassembled WGS sequence"/>
</dbReference>
<keyword evidence="2" id="KW-1185">Reference proteome</keyword>
<dbReference type="EMBL" id="JASCZI010271903">
    <property type="protein sequence ID" value="MED6217203.1"/>
    <property type="molecule type" value="Genomic_DNA"/>
</dbReference>
<evidence type="ECO:0000313" key="2">
    <source>
        <dbReference type="Proteomes" id="UP001341840"/>
    </source>
</evidence>
<accession>A0ABU6Z7I3</accession>
<reference evidence="1 2" key="1">
    <citation type="journal article" date="2023" name="Plants (Basel)">
        <title>Bridging the Gap: Combining Genomics and Transcriptomics Approaches to Understand Stylosanthes scabra, an Orphan Legume from the Brazilian Caatinga.</title>
        <authorList>
            <person name="Ferreira-Neto J.R.C."/>
            <person name="da Silva M.D."/>
            <person name="Binneck E."/>
            <person name="de Melo N.F."/>
            <person name="da Silva R.H."/>
            <person name="de Melo A.L.T.M."/>
            <person name="Pandolfi V."/>
            <person name="Bustamante F.O."/>
            <person name="Brasileiro-Vidal A.C."/>
            <person name="Benko-Iseppon A.M."/>
        </authorList>
    </citation>
    <scope>NUCLEOTIDE SEQUENCE [LARGE SCALE GENOMIC DNA]</scope>
    <source>
        <tissue evidence="1">Leaves</tissue>
    </source>
</reference>
<proteinExistence type="predicted"/>
<evidence type="ECO:0000313" key="1">
    <source>
        <dbReference type="EMBL" id="MED6217203.1"/>
    </source>
</evidence>
<comment type="caution">
    <text evidence="1">The sequence shown here is derived from an EMBL/GenBank/DDBJ whole genome shotgun (WGS) entry which is preliminary data.</text>
</comment>